<sequence length="342" mass="37111">MEPAPSRGVAMGFDCCMSTETTSGEATATEAEHRFRAIIADSSLNAAETCFDEGRLAGILLEECGLAGTLHRLPTEKDDTFRFATAEGDFTVKVSSSFERPDLIDLQTQVMAHVALDGRVPVPQLRAALDGRFTLDVGAGLGVYPRILRVMSYLPGAPQGDAHPSDVQLAQIGRMVARLSCTLADMRHPAEDRLLFWDLRQLGGLRPLLDVCGESTRELARQAFDEFDAVVAPIARSLPKQLLHNDANNFNLLVDEDDPQYVTGVIDFGDCVRTWVAADVSVAFGSQLSRLDDPWNRGLALLGGYLGERTLSNDELRAVAVLGPARPCAAHPRPGVEHSRES</sequence>
<dbReference type="Pfam" id="PF01636">
    <property type="entry name" value="APH"/>
    <property type="match status" value="1"/>
</dbReference>
<dbReference type="Gene3D" id="3.90.1200.10">
    <property type="match status" value="1"/>
</dbReference>
<evidence type="ECO:0000256" key="1">
    <source>
        <dbReference type="ARBA" id="ARBA00038240"/>
    </source>
</evidence>
<dbReference type="GO" id="GO:0019202">
    <property type="term" value="F:amino acid kinase activity"/>
    <property type="evidence" value="ECO:0007669"/>
    <property type="project" value="TreeGrafter"/>
</dbReference>
<reference evidence="3 4" key="1">
    <citation type="submission" date="2018-04" db="EMBL/GenBank/DDBJ databases">
        <authorList>
            <person name="Eckel V.P."/>
            <person name="Vogel R.F."/>
        </authorList>
    </citation>
    <scope>NUCLEOTIDE SEQUENCE [LARGE SCALE GENOMIC DNA]</scope>
    <source>
        <strain evidence="4">TMW 2.1764</strain>
    </source>
</reference>
<evidence type="ECO:0000259" key="2">
    <source>
        <dbReference type="Pfam" id="PF01636"/>
    </source>
</evidence>
<name>A0A5N6S2S8_9BIFI</name>
<dbReference type="Proteomes" id="UP000325415">
    <property type="component" value="Unassembled WGS sequence"/>
</dbReference>
<evidence type="ECO:0000313" key="4">
    <source>
        <dbReference type="Proteomes" id="UP000325415"/>
    </source>
</evidence>
<comment type="caution">
    <text evidence="3">The sequence shown here is derived from an EMBL/GenBank/DDBJ whole genome shotgun (WGS) entry which is preliminary data.</text>
</comment>
<comment type="similarity">
    <text evidence="1">Belongs to the pseudomonas-type ThrB family.</text>
</comment>
<proteinExistence type="inferred from homology"/>
<protein>
    <recommendedName>
        <fullName evidence="2">Aminoglycoside phosphotransferase domain-containing protein</fullName>
    </recommendedName>
</protein>
<organism evidence="3 4">
    <name type="scientific">Bifidobacterium tibiigranuli</name>
    <dbReference type="NCBI Taxonomy" id="2172043"/>
    <lineage>
        <taxon>Bacteria</taxon>
        <taxon>Bacillati</taxon>
        <taxon>Actinomycetota</taxon>
        <taxon>Actinomycetes</taxon>
        <taxon>Bifidobacteriales</taxon>
        <taxon>Bifidobacteriaceae</taxon>
        <taxon>Bifidobacterium</taxon>
    </lineage>
</organism>
<dbReference type="InterPro" id="IPR050249">
    <property type="entry name" value="Pseudomonas-type_ThrB"/>
</dbReference>
<dbReference type="AlphaFoldDB" id="A0A5N6S2S8"/>
<keyword evidence="4" id="KW-1185">Reference proteome</keyword>
<accession>A0A5N6S2S8</accession>
<dbReference type="InterPro" id="IPR002575">
    <property type="entry name" value="Aminoglycoside_PTrfase"/>
</dbReference>
<feature type="domain" description="Aminoglycoside phosphotransferase" evidence="2">
    <location>
        <begin position="78"/>
        <end position="286"/>
    </location>
</feature>
<evidence type="ECO:0000313" key="3">
    <source>
        <dbReference type="EMBL" id="KAE8127532.1"/>
    </source>
</evidence>
<dbReference type="InterPro" id="IPR011009">
    <property type="entry name" value="Kinase-like_dom_sf"/>
</dbReference>
<dbReference type="PANTHER" id="PTHR21064:SF6">
    <property type="entry name" value="AMINOGLYCOSIDE PHOSPHOTRANSFERASE DOMAIN-CONTAINING PROTEIN"/>
    <property type="match status" value="1"/>
</dbReference>
<dbReference type="EMBL" id="QDAG01000008">
    <property type="protein sequence ID" value="KAE8127532.1"/>
    <property type="molecule type" value="Genomic_DNA"/>
</dbReference>
<dbReference type="PANTHER" id="PTHR21064">
    <property type="entry name" value="AMINOGLYCOSIDE PHOSPHOTRANSFERASE DOMAIN-CONTAINING PROTEIN-RELATED"/>
    <property type="match status" value="1"/>
</dbReference>
<dbReference type="SUPFAM" id="SSF56112">
    <property type="entry name" value="Protein kinase-like (PK-like)"/>
    <property type="match status" value="1"/>
</dbReference>
<gene>
    <name evidence="3" type="ORF">DDE84_08675</name>
</gene>